<dbReference type="PROSITE" id="PS50088">
    <property type="entry name" value="ANK_REPEAT"/>
    <property type="match status" value="3"/>
</dbReference>
<keyword evidence="2 3" id="KW-0040">ANK repeat</keyword>
<feature type="repeat" description="ANK" evidence="3">
    <location>
        <begin position="370"/>
        <end position="402"/>
    </location>
</feature>
<feature type="repeat" description="ANK" evidence="3">
    <location>
        <begin position="117"/>
        <end position="149"/>
    </location>
</feature>
<dbReference type="SMART" id="SM00248">
    <property type="entry name" value="ANK"/>
    <property type="match status" value="8"/>
</dbReference>
<dbReference type="InterPro" id="IPR036770">
    <property type="entry name" value="Ankyrin_rpt-contain_sf"/>
</dbReference>
<keyword evidence="1" id="KW-0677">Repeat</keyword>
<gene>
    <name evidence="4" type="primary">arp3_1</name>
    <name evidence="4" type="ORF">Q9L58_001497</name>
</gene>
<dbReference type="SUPFAM" id="SSF48403">
    <property type="entry name" value="Ankyrin repeat"/>
    <property type="match status" value="1"/>
</dbReference>
<dbReference type="InterPro" id="IPR002110">
    <property type="entry name" value="Ankyrin_rpt"/>
</dbReference>
<accession>A0ABR3GUE1</accession>
<organism evidence="4 5">
    <name type="scientific">Discina gigas</name>
    <dbReference type="NCBI Taxonomy" id="1032678"/>
    <lineage>
        <taxon>Eukaryota</taxon>
        <taxon>Fungi</taxon>
        <taxon>Dikarya</taxon>
        <taxon>Ascomycota</taxon>
        <taxon>Pezizomycotina</taxon>
        <taxon>Pezizomycetes</taxon>
        <taxon>Pezizales</taxon>
        <taxon>Discinaceae</taxon>
        <taxon>Discina</taxon>
    </lineage>
</organism>
<sequence length="413" mass="43964">MTTPMLAIPNEILFEIAKLLPRADVVALQETCINIMHPLHAFLLAEHKNEIMLFAATYNRLPQLQLALAAGADVRYCGPLVGIRHTPALHRAAAGGHTTIITELLHHNAPLEDRGEHHLTPLLYAAKNGHQAVVDLLLAAGADASACDDDDSLLVMAIKADLESTAIAQIHQMNQYALTQAFQFKRLSIARLMFQRGIAATVTPPIQIAVCSGLEFVELCIEYGAEIDAVGLLGNAVPGEPTQVVTALSVAALTGDTDMIQYLLDQGANADLPADHLYQRPIMLATYRCCIGAVELLLQHGVGLGELLGEGMDLVWTACRNGTPALLAMLLDALEARNFNALSRPGLLCVAAGREDPGIARLLLARGAEVGPDALKLAVFAGFRETAEALIEGGASVDALSERLKIALTQLVG</sequence>
<evidence type="ECO:0000256" key="2">
    <source>
        <dbReference type="ARBA" id="ARBA00023043"/>
    </source>
</evidence>
<dbReference type="EMBL" id="JBBBZM010000011">
    <property type="protein sequence ID" value="KAL0639468.1"/>
    <property type="molecule type" value="Genomic_DNA"/>
</dbReference>
<evidence type="ECO:0000313" key="4">
    <source>
        <dbReference type="EMBL" id="KAL0639468.1"/>
    </source>
</evidence>
<dbReference type="PANTHER" id="PTHR24198:SF165">
    <property type="entry name" value="ANKYRIN REPEAT-CONTAINING PROTEIN-RELATED"/>
    <property type="match status" value="1"/>
</dbReference>
<comment type="caution">
    <text evidence="4">The sequence shown here is derived from an EMBL/GenBank/DDBJ whole genome shotgun (WGS) entry which is preliminary data.</text>
</comment>
<evidence type="ECO:0000256" key="1">
    <source>
        <dbReference type="ARBA" id="ARBA00022737"/>
    </source>
</evidence>
<dbReference type="PANTHER" id="PTHR24198">
    <property type="entry name" value="ANKYRIN REPEAT AND PROTEIN KINASE DOMAIN-CONTAINING PROTEIN"/>
    <property type="match status" value="1"/>
</dbReference>
<dbReference type="Proteomes" id="UP001447188">
    <property type="component" value="Unassembled WGS sequence"/>
</dbReference>
<reference evidence="4 5" key="1">
    <citation type="submission" date="2024-02" db="EMBL/GenBank/DDBJ databases">
        <title>Discinaceae phylogenomics.</title>
        <authorList>
            <person name="Dirks A.C."/>
            <person name="James T.Y."/>
        </authorList>
    </citation>
    <scope>NUCLEOTIDE SEQUENCE [LARGE SCALE GENOMIC DNA]</scope>
    <source>
        <strain evidence="4 5">ACD0624</strain>
    </source>
</reference>
<name>A0ABR3GUE1_9PEZI</name>
<evidence type="ECO:0000313" key="5">
    <source>
        <dbReference type="Proteomes" id="UP001447188"/>
    </source>
</evidence>
<dbReference type="PROSITE" id="PS50297">
    <property type="entry name" value="ANK_REP_REGION"/>
    <property type="match status" value="2"/>
</dbReference>
<keyword evidence="5" id="KW-1185">Reference proteome</keyword>
<dbReference type="Pfam" id="PF12796">
    <property type="entry name" value="Ank_2"/>
    <property type="match status" value="2"/>
</dbReference>
<evidence type="ECO:0000256" key="3">
    <source>
        <dbReference type="PROSITE-ProRule" id="PRU00023"/>
    </source>
</evidence>
<protein>
    <submittedName>
        <fullName evidence="4">Actin- protein 3</fullName>
    </submittedName>
</protein>
<feature type="repeat" description="ANK" evidence="3">
    <location>
        <begin position="243"/>
        <end position="275"/>
    </location>
</feature>
<dbReference type="Gene3D" id="1.25.40.20">
    <property type="entry name" value="Ankyrin repeat-containing domain"/>
    <property type="match status" value="2"/>
</dbReference>
<proteinExistence type="predicted"/>